<dbReference type="InterPro" id="IPR012341">
    <property type="entry name" value="6hp_glycosidase-like_sf"/>
</dbReference>
<reference evidence="3 4" key="1">
    <citation type="submission" date="2018-08" db="EMBL/GenBank/DDBJ databases">
        <title>A genome reference for cultivated species of the human gut microbiota.</title>
        <authorList>
            <person name="Zou Y."/>
            <person name="Xue W."/>
            <person name="Luo G."/>
        </authorList>
    </citation>
    <scope>NUCLEOTIDE SEQUENCE [LARGE SCALE GENOMIC DNA]</scope>
    <source>
        <strain evidence="3 4">TM09-12</strain>
    </source>
</reference>
<dbReference type="Pfam" id="PF25841">
    <property type="entry name" value="Ulvan_lyase_C"/>
    <property type="match status" value="1"/>
</dbReference>
<name>A0A374NZ68_9FIRM</name>
<evidence type="ECO:0000313" key="4">
    <source>
        <dbReference type="Proteomes" id="UP000263014"/>
    </source>
</evidence>
<gene>
    <name evidence="3" type="ORF">DXD79_27570</name>
</gene>
<dbReference type="SUPFAM" id="SSF48208">
    <property type="entry name" value="Six-hairpin glycosidases"/>
    <property type="match status" value="1"/>
</dbReference>
<evidence type="ECO:0000259" key="1">
    <source>
        <dbReference type="Pfam" id="PF25840"/>
    </source>
</evidence>
<organism evidence="3 4">
    <name type="scientific">Hungatella hathewayi</name>
    <dbReference type="NCBI Taxonomy" id="154046"/>
    <lineage>
        <taxon>Bacteria</taxon>
        <taxon>Bacillati</taxon>
        <taxon>Bacillota</taxon>
        <taxon>Clostridia</taxon>
        <taxon>Lachnospirales</taxon>
        <taxon>Lachnospiraceae</taxon>
        <taxon>Hungatella</taxon>
    </lineage>
</organism>
<accession>A0A374NZ68</accession>
<feature type="domain" description="Broad-specificity ulvan lyase C-terminal" evidence="2">
    <location>
        <begin position="373"/>
        <end position="594"/>
    </location>
</feature>
<dbReference type="Pfam" id="PF25840">
    <property type="entry name" value="Ulvan_lyase_N"/>
    <property type="match status" value="1"/>
</dbReference>
<protein>
    <recommendedName>
        <fullName evidence="5">Heparinase II/III-like protein</fullName>
    </recommendedName>
</protein>
<evidence type="ECO:0000313" key="3">
    <source>
        <dbReference type="EMBL" id="RGI97568.1"/>
    </source>
</evidence>
<sequence>MGLCGDLLRVWCDKLLELQVTSVNDPALRGGILCPACAGIHGRCFDAIYPFLYLADADGDSRYLEAAKMLFDWAENTVSREDGSYVNDTNSDWKGTTVFSVIQLTEALTFHGHLLDSVTYERWKQRIARAADFLCTFKEFEVCNINYCITNSLALLLCSDLLGEARYASRGSELLRRAVGNISDSGILFGEGRPVSGYSRRGCRPVDIGYNLEESLPALIQYAYASGEEEWKEIGKRALKRQLLFLLDDGGIDNSFGTRNYKWTYWGSRTSEGCALGYLLAADGEPDFAAGAYKNLKLLEACTHDGCLYGGLYTHEMGEYACIHHTFSHAKVLAGILDRGLEELLEKQEQLNKEGAKQDRLPRMRLEKTVYIEETDTYLIPGGEYTATVTGYDWEYVNLKGGHAEGGTLTLLWHERAGLVICGGMSQYTMREANNMQLPRFGRHECVTPRLECTALDGKTVYSSLYDGRCKMIFSETGAGTVIAVKGRLTDINHHILEDGGAYDAEYSFEDGGVRVRINVNQNARFILPLVSGRTENAVWDERGMTIEKRASRVHVNVENGVFHLPYKSQRIYNLVPGVEAIKAEIVPEQGIIAFCISF</sequence>
<feature type="domain" description="Broad-specificity ulvan lyase N-terminal" evidence="1">
    <location>
        <begin position="9"/>
        <end position="342"/>
    </location>
</feature>
<dbReference type="InterPro" id="IPR058908">
    <property type="entry name" value="P29_C"/>
</dbReference>
<dbReference type="EMBL" id="QSON01000019">
    <property type="protein sequence ID" value="RGI97568.1"/>
    <property type="molecule type" value="Genomic_DNA"/>
</dbReference>
<dbReference type="Proteomes" id="UP000263014">
    <property type="component" value="Unassembled WGS sequence"/>
</dbReference>
<dbReference type="InterPro" id="IPR058907">
    <property type="entry name" value="P29_N"/>
</dbReference>
<dbReference type="AlphaFoldDB" id="A0A374NZ68"/>
<dbReference type="GO" id="GO:0005975">
    <property type="term" value="P:carbohydrate metabolic process"/>
    <property type="evidence" value="ECO:0007669"/>
    <property type="project" value="InterPro"/>
</dbReference>
<dbReference type="InterPro" id="IPR008928">
    <property type="entry name" value="6-hairpin_glycosidase_sf"/>
</dbReference>
<evidence type="ECO:0000259" key="2">
    <source>
        <dbReference type="Pfam" id="PF25841"/>
    </source>
</evidence>
<dbReference type="RefSeq" id="WP_117622823.1">
    <property type="nucleotide sequence ID" value="NZ_QSON01000019.1"/>
</dbReference>
<evidence type="ECO:0008006" key="5">
    <source>
        <dbReference type="Google" id="ProtNLM"/>
    </source>
</evidence>
<dbReference type="Gene3D" id="1.50.10.10">
    <property type="match status" value="1"/>
</dbReference>
<comment type="caution">
    <text evidence="3">The sequence shown here is derived from an EMBL/GenBank/DDBJ whole genome shotgun (WGS) entry which is preliminary data.</text>
</comment>
<proteinExistence type="predicted"/>